<dbReference type="AlphaFoldDB" id="A0A0K2VC03"/>
<proteinExistence type="predicted"/>
<accession>A0A0K2VC03</accession>
<reference evidence="1" key="1">
    <citation type="submission" date="2014-05" db="EMBL/GenBank/DDBJ databases">
        <authorList>
            <person name="Chronopoulou M."/>
        </authorList>
    </citation>
    <scope>NUCLEOTIDE SEQUENCE</scope>
    <source>
        <tissue evidence="1">Whole organism</tissue>
    </source>
</reference>
<organism evidence="1">
    <name type="scientific">Lepeophtheirus salmonis</name>
    <name type="common">Salmon louse</name>
    <name type="synonym">Caligus salmonis</name>
    <dbReference type="NCBI Taxonomy" id="72036"/>
    <lineage>
        <taxon>Eukaryota</taxon>
        <taxon>Metazoa</taxon>
        <taxon>Ecdysozoa</taxon>
        <taxon>Arthropoda</taxon>
        <taxon>Crustacea</taxon>
        <taxon>Multicrustacea</taxon>
        <taxon>Hexanauplia</taxon>
        <taxon>Copepoda</taxon>
        <taxon>Siphonostomatoida</taxon>
        <taxon>Caligidae</taxon>
        <taxon>Lepeophtheirus</taxon>
    </lineage>
</organism>
<evidence type="ECO:0000313" key="1">
    <source>
        <dbReference type="EMBL" id="CDW47835.1"/>
    </source>
</evidence>
<dbReference type="EMBL" id="HACA01030474">
    <property type="protein sequence ID" value="CDW47835.1"/>
    <property type="molecule type" value="Transcribed_RNA"/>
</dbReference>
<protein>
    <submittedName>
        <fullName evidence="1">Uncharacterized protein</fullName>
    </submittedName>
</protein>
<sequence>LSPKDPEGIHRHCSILECLKEGQSSLNRYCFAILWRHCASL</sequence>
<feature type="non-terminal residue" evidence="1">
    <location>
        <position position="1"/>
    </location>
</feature>
<name>A0A0K2VC03_LEPSM</name>